<gene>
    <name evidence="1" type="ORF">DW833_09045</name>
</gene>
<dbReference type="Proteomes" id="UP000284621">
    <property type="component" value="Unassembled WGS sequence"/>
</dbReference>
<evidence type="ECO:0000313" key="1">
    <source>
        <dbReference type="EMBL" id="RHC64197.1"/>
    </source>
</evidence>
<dbReference type="InterPro" id="IPR010982">
    <property type="entry name" value="Lambda_DNA-bd_dom_sf"/>
</dbReference>
<name>A0A414B579_9FIRM</name>
<dbReference type="EMBL" id="QSID01000009">
    <property type="protein sequence ID" value="RHC64197.1"/>
    <property type="molecule type" value="Genomic_DNA"/>
</dbReference>
<evidence type="ECO:0000313" key="2">
    <source>
        <dbReference type="Proteomes" id="UP000284621"/>
    </source>
</evidence>
<sequence length="107" mass="12225">MFYDNFKAACKRKGTNMTVVLSELGYSTSSTGSWKAGSFPRLDIAINIANHLEISLDELVYGINNAPSRTRKNEQVIDQEWVDIISHIPPERQQICKDFLRTHIIEK</sequence>
<accession>A0A414B579</accession>
<dbReference type="AlphaFoldDB" id="A0A414B579"/>
<organism evidence="1 2">
    <name type="scientific">Anaerobutyricum hallii</name>
    <dbReference type="NCBI Taxonomy" id="39488"/>
    <lineage>
        <taxon>Bacteria</taxon>
        <taxon>Bacillati</taxon>
        <taxon>Bacillota</taxon>
        <taxon>Clostridia</taxon>
        <taxon>Lachnospirales</taxon>
        <taxon>Lachnospiraceae</taxon>
        <taxon>Anaerobutyricum</taxon>
    </lineage>
</organism>
<dbReference type="GO" id="GO:0003677">
    <property type="term" value="F:DNA binding"/>
    <property type="evidence" value="ECO:0007669"/>
    <property type="project" value="InterPro"/>
</dbReference>
<dbReference type="RefSeq" id="WP_118381232.1">
    <property type="nucleotide sequence ID" value="NZ_CABJFJ010000009.1"/>
</dbReference>
<evidence type="ECO:0008006" key="3">
    <source>
        <dbReference type="Google" id="ProtNLM"/>
    </source>
</evidence>
<protein>
    <recommendedName>
        <fullName evidence="3">XRE family transcriptional regulator</fullName>
    </recommendedName>
</protein>
<dbReference type="Gene3D" id="1.10.260.40">
    <property type="entry name" value="lambda repressor-like DNA-binding domains"/>
    <property type="match status" value="1"/>
</dbReference>
<reference evidence="1 2" key="1">
    <citation type="submission" date="2018-08" db="EMBL/GenBank/DDBJ databases">
        <title>A genome reference for cultivated species of the human gut microbiota.</title>
        <authorList>
            <person name="Zou Y."/>
            <person name="Xue W."/>
            <person name="Luo G."/>
        </authorList>
    </citation>
    <scope>NUCLEOTIDE SEQUENCE [LARGE SCALE GENOMIC DNA]</scope>
    <source>
        <strain evidence="1 2">AM34-3LB</strain>
    </source>
</reference>
<keyword evidence="2" id="KW-1185">Reference proteome</keyword>
<proteinExistence type="predicted"/>
<comment type="caution">
    <text evidence="1">The sequence shown here is derived from an EMBL/GenBank/DDBJ whole genome shotgun (WGS) entry which is preliminary data.</text>
</comment>
<dbReference type="SUPFAM" id="SSF47413">
    <property type="entry name" value="lambda repressor-like DNA-binding domains"/>
    <property type="match status" value="1"/>
</dbReference>